<comment type="function">
    <text evidence="8">Part of the dynactin complex that activates the molecular motor dynein for ultra-processive transport along microtubules.</text>
</comment>
<protein>
    <recommendedName>
        <fullName evidence="4">Dynactin subunit 6</fullName>
    </recommendedName>
</protein>
<sequence length="146" mass="15869">MLLITAGDSTCYGTQHGAWHGLRKGSSPSFPTSLTSHLLLEVQPALIISSPLLCCTGPRTVIHPKARIIAEAGPIIIGEGNLIEEQALIINAHPDNIIPDTEDTEPKPMIIGTNNVFEVGCRILCRNLPQITSRCVWCLDCSLYRN</sequence>
<comment type="subunit">
    <text evidence="9">Subunit of dynactin, a multiprotein complex part of a tripartite complex with dynein and a adapter, such as BICDL1, BICD2 or HOOK3. The dynactin complex is built around ACTR1A/ACTB filament and consists of an actin-related filament composed of a shoulder domain, a pointed end and a barbed end. Its length is defined by its flexible shoulder domain. The soulder is composed of 2 DCTN1 subunits, 4 DCTN2 and 2 DCTN3. The 4 DCNT2 (via N-terminus) bind the ACTR1A filament and act as molecular rulers to determine the length. The pointed end is important for binding dynein-dynactin cargo adapters. Consists of 4 subunits: ACTR10, DCNT4, DCTN5 and DCTN6. Within the complex DCTN6 forms a heterodimer with DCTN5. The barbed end is composed of a CAPZA1:CAPZB heterodimers, which binds ACTR1A/ACTB filament and dynactin and stabilizes dynactin. Interacts with PLK1. Interacts with N4BP2L1.</text>
</comment>
<dbReference type="GeneTree" id="ENSGT00390000017890"/>
<dbReference type="PANTHER" id="PTHR13072:SF0">
    <property type="entry name" value="DYNACTIN SUBUNIT 6"/>
    <property type="match status" value="1"/>
</dbReference>
<dbReference type="GO" id="GO:0007052">
    <property type="term" value="P:mitotic spindle organization"/>
    <property type="evidence" value="ECO:0007669"/>
    <property type="project" value="TreeGrafter"/>
</dbReference>
<reference evidence="10" key="1">
    <citation type="submission" date="2025-08" db="UniProtKB">
        <authorList>
            <consortium name="Ensembl"/>
        </authorList>
    </citation>
    <scope>IDENTIFICATION</scope>
</reference>
<dbReference type="InterPro" id="IPR011004">
    <property type="entry name" value="Trimer_LpxA-like_sf"/>
</dbReference>
<reference evidence="10" key="2">
    <citation type="submission" date="2025-09" db="UniProtKB">
        <authorList>
            <consortium name="Ensembl"/>
        </authorList>
    </citation>
    <scope>IDENTIFICATION</scope>
</reference>
<evidence type="ECO:0000256" key="8">
    <source>
        <dbReference type="ARBA" id="ARBA00034687"/>
    </source>
</evidence>
<dbReference type="GO" id="GO:0005869">
    <property type="term" value="C:dynactin complex"/>
    <property type="evidence" value="ECO:0007669"/>
    <property type="project" value="InterPro"/>
</dbReference>
<dbReference type="GO" id="GO:0070840">
    <property type="term" value="F:dynein complex binding"/>
    <property type="evidence" value="ECO:0007669"/>
    <property type="project" value="TreeGrafter"/>
</dbReference>
<dbReference type="GO" id="GO:0000776">
    <property type="term" value="C:kinetochore"/>
    <property type="evidence" value="ECO:0007669"/>
    <property type="project" value="UniProtKB-KW"/>
</dbReference>
<name>A0A8C6G9A4_MUSSI</name>
<evidence type="ECO:0000313" key="10">
    <source>
        <dbReference type="Ensembl" id="ENSMSIP00000002607.1"/>
    </source>
</evidence>
<evidence type="ECO:0000256" key="7">
    <source>
        <dbReference type="ARBA" id="ARBA00023212"/>
    </source>
</evidence>
<dbReference type="InterPro" id="IPR027777">
    <property type="entry name" value="DCTN6"/>
</dbReference>
<evidence type="ECO:0000256" key="1">
    <source>
        <dbReference type="ARBA" id="ARBA00004245"/>
    </source>
</evidence>
<keyword evidence="5" id="KW-0963">Cytoplasm</keyword>
<dbReference type="Proteomes" id="UP000694415">
    <property type="component" value="Unplaced"/>
</dbReference>
<evidence type="ECO:0000256" key="3">
    <source>
        <dbReference type="ARBA" id="ARBA00007719"/>
    </source>
</evidence>
<evidence type="ECO:0000256" key="4">
    <source>
        <dbReference type="ARBA" id="ARBA00016573"/>
    </source>
</evidence>
<evidence type="ECO:0000256" key="6">
    <source>
        <dbReference type="ARBA" id="ARBA00022838"/>
    </source>
</evidence>
<keyword evidence="6" id="KW-0995">Kinetochore</keyword>
<keyword evidence="11" id="KW-1185">Reference proteome</keyword>
<evidence type="ECO:0000313" key="11">
    <source>
        <dbReference type="Proteomes" id="UP000694415"/>
    </source>
</evidence>
<evidence type="ECO:0000256" key="2">
    <source>
        <dbReference type="ARBA" id="ARBA00004629"/>
    </source>
</evidence>
<keyword evidence="7" id="KW-0206">Cytoskeleton</keyword>
<evidence type="ECO:0000256" key="9">
    <source>
        <dbReference type="ARBA" id="ARBA00093586"/>
    </source>
</evidence>
<dbReference type="Gene3D" id="2.160.10.10">
    <property type="entry name" value="Hexapeptide repeat proteins"/>
    <property type="match status" value="1"/>
</dbReference>
<proteinExistence type="inferred from homology"/>
<organism evidence="10 11">
    <name type="scientific">Mus spicilegus</name>
    <name type="common">Mound-building mouse</name>
    <dbReference type="NCBI Taxonomy" id="10103"/>
    <lineage>
        <taxon>Eukaryota</taxon>
        <taxon>Metazoa</taxon>
        <taxon>Chordata</taxon>
        <taxon>Craniata</taxon>
        <taxon>Vertebrata</taxon>
        <taxon>Euteleostomi</taxon>
        <taxon>Mammalia</taxon>
        <taxon>Eutheria</taxon>
        <taxon>Euarchontoglires</taxon>
        <taxon>Glires</taxon>
        <taxon>Rodentia</taxon>
        <taxon>Myomorpha</taxon>
        <taxon>Muroidea</taxon>
        <taxon>Muridae</taxon>
        <taxon>Murinae</taxon>
        <taxon>Mus</taxon>
        <taxon>Mus</taxon>
    </lineage>
</organism>
<comment type="similarity">
    <text evidence="3">Belongs to the dynactin subunits 5/6 family. Dynactin subunit 6 subfamily.</text>
</comment>
<dbReference type="AlphaFoldDB" id="A0A8C6G9A4"/>
<dbReference type="SUPFAM" id="SSF51161">
    <property type="entry name" value="Trimeric LpxA-like enzymes"/>
    <property type="match status" value="1"/>
</dbReference>
<comment type="subcellular location">
    <subcellularLocation>
        <location evidence="2">Chromosome</location>
        <location evidence="2">Centromere</location>
        <location evidence="2">Kinetochore</location>
    </subcellularLocation>
    <subcellularLocation>
        <location evidence="1">Cytoplasm</location>
        <location evidence="1">Cytoskeleton</location>
    </subcellularLocation>
</comment>
<dbReference type="PANTHER" id="PTHR13072">
    <property type="entry name" value="DYNACTIN 6"/>
    <property type="match status" value="1"/>
</dbReference>
<dbReference type="Ensembl" id="ENSMSIT00000003316.1">
    <property type="protein sequence ID" value="ENSMSIP00000002607.1"/>
    <property type="gene ID" value="ENSMSIG00000002475.1"/>
</dbReference>
<accession>A0A8C6G9A4</accession>
<evidence type="ECO:0000256" key="5">
    <source>
        <dbReference type="ARBA" id="ARBA00022490"/>
    </source>
</evidence>